<keyword evidence="14" id="KW-1185">Reference proteome</keyword>
<dbReference type="InterPro" id="IPR001117">
    <property type="entry name" value="Cu-oxidase_2nd"/>
</dbReference>
<keyword evidence="3" id="KW-0677">Repeat</keyword>
<evidence type="ECO:0000313" key="14">
    <source>
        <dbReference type="Proteomes" id="UP001175226"/>
    </source>
</evidence>
<dbReference type="PANTHER" id="PTHR11709:SF511">
    <property type="entry name" value="LACCASE"/>
    <property type="match status" value="1"/>
</dbReference>
<dbReference type="FunFam" id="2.60.40.420:FF:000125">
    <property type="entry name" value="Laccase 2"/>
    <property type="match status" value="1"/>
</dbReference>
<gene>
    <name evidence="13" type="ORF">EV421DRAFT_1927210</name>
</gene>
<dbReference type="PROSITE" id="PS00079">
    <property type="entry name" value="MULTICOPPER_OXIDASE1"/>
    <property type="match status" value="2"/>
</dbReference>
<feature type="domain" description="Plastocyanin-like" evidence="12">
    <location>
        <begin position="30"/>
        <end position="147"/>
    </location>
</feature>
<dbReference type="CDD" id="cd13856">
    <property type="entry name" value="CuRO_1_Tv-LCC_like"/>
    <property type="match status" value="1"/>
</dbReference>
<dbReference type="InterPro" id="IPR011706">
    <property type="entry name" value="Cu-oxidase_C"/>
</dbReference>
<proteinExistence type="inferred from homology"/>
<dbReference type="GO" id="GO:0046274">
    <property type="term" value="P:lignin catabolic process"/>
    <property type="evidence" value="ECO:0007669"/>
    <property type="project" value="UniProtKB-KW"/>
</dbReference>
<keyword evidence="7" id="KW-0325">Glycoprotein</keyword>
<dbReference type="AlphaFoldDB" id="A0AA39ME61"/>
<keyword evidence="8" id="KW-0439">Lignin degradation</keyword>
<comment type="similarity">
    <text evidence="1">Belongs to the multicopper oxidase family.</text>
</comment>
<evidence type="ECO:0000256" key="7">
    <source>
        <dbReference type="ARBA" id="ARBA00023180"/>
    </source>
</evidence>
<organism evidence="13 14">
    <name type="scientific">Armillaria borealis</name>
    <dbReference type="NCBI Taxonomy" id="47425"/>
    <lineage>
        <taxon>Eukaryota</taxon>
        <taxon>Fungi</taxon>
        <taxon>Dikarya</taxon>
        <taxon>Basidiomycota</taxon>
        <taxon>Agaricomycotina</taxon>
        <taxon>Agaricomycetes</taxon>
        <taxon>Agaricomycetidae</taxon>
        <taxon>Agaricales</taxon>
        <taxon>Marasmiineae</taxon>
        <taxon>Physalacriaceae</taxon>
        <taxon>Armillaria</taxon>
    </lineage>
</organism>
<evidence type="ECO:0000256" key="9">
    <source>
        <dbReference type="SAM" id="SignalP"/>
    </source>
</evidence>
<protein>
    <submittedName>
        <fullName evidence="13">Laccase</fullName>
    </submittedName>
</protein>
<feature type="domain" description="Plastocyanin-like" evidence="11">
    <location>
        <begin position="397"/>
        <end position="472"/>
    </location>
</feature>
<accession>A0AA39ME61</accession>
<dbReference type="InterPro" id="IPR008972">
    <property type="entry name" value="Cupredoxin"/>
</dbReference>
<evidence type="ECO:0000259" key="11">
    <source>
        <dbReference type="Pfam" id="PF07731"/>
    </source>
</evidence>
<evidence type="ECO:0000259" key="10">
    <source>
        <dbReference type="Pfam" id="PF00394"/>
    </source>
</evidence>
<evidence type="ECO:0000259" key="12">
    <source>
        <dbReference type="Pfam" id="PF07732"/>
    </source>
</evidence>
<dbReference type="Proteomes" id="UP001175226">
    <property type="component" value="Unassembled WGS sequence"/>
</dbReference>
<feature type="domain" description="Plastocyanin-like" evidence="10">
    <location>
        <begin position="160"/>
        <end position="299"/>
    </location>
</feature>
<dbReference type="InterPro" id="IPR011707">
    <property type="entry name" value="Cu-oxidase-like_N"/>
</dbReference>
<dbReference type="GO" id="GO:0016491">
    <property type="term" value="F:oxidoreductase activity"/>
    <property type="evidence" value="ECO:0007669"/>
    <property type="project" value="UniProtKB-KW"/>
</dbReference>
<evidence type="ECO:0000256" key="2">
    <source>
        <dbReference type="ARBA" id="ARBA00022723"/>
    </source>
</evidence>
<keyword evidence="6" id="KW-1015">Disulfide bond</keyword>
<sequence length="500" mass="54021">MISTTLLLVSGLLSGTYAAIGPVANMQIVNANIAPDGFTRAATLAGGTFPGPLVKGIKGDRFRINVIDKLTDNTMLRSTSIHWHGLFQKGSSWADGPSFVNQCPIAANHSFLYDFTVPDQAGTFWYHSHLSTQYCDGLRGPLVIYDPLDSHRLRYDIDTEATVITLSDWYHTPALALAGQAPVFDATLINGKGRYAGGPTSDLFQLNVVRGLRYRLRLVAASCDPNWVFSIDSHNLTVIEADGINTQPLVVDSVQIFAGQRYSLILNANQRIGNYWMRASPNFGTQGFQGGINSGVVHYVWAASGDPTSNQTTSVIPLLETNLHPLENPGAPGLPQAGGADITLNLALAFNFTNVRFTVNGASFIPPTAPVLLQILSGANSAQNLLLGAVPALALGGPHPFHLHGHTFDVVRSAGSTEYNYANPVRRDVVSIGSGTDNVTVRFTTDNAGPWFFHCHIDWHLEIGLTVIFAEDVDTIQTQNPPTAWDQLCPIYGNLTSDQL</sequence>
<name>A0AA39ME61_9AGAR</name>
<evidence type="ECO:0000256" key="5">
    <source>
        <dbReference type="ARBA" id="ARBA00023008"/>
    </source>
</evidence>
<keyword evidence="9" id="KW-0732">Signal</keyword>
<evidence type="ECO:0000256" key="4">
    <source>
        <dbReference type="ARBA" id="ARBA00023002"/>
    </source>
</evidence>
<dbReference type="InterPro" id="IPR002355">
    <property type="entry name" value="Cu_oxidase_Cu_BS"/>
</dbReference>
<dbReference type="SUPFAM" id="SSF49503">
    <property type="entry name" value="Cupredoxins"/>
    <property type="match status" value="3"/>
</dbReference>
<dbReference type="Pfam" id="PF07732">
    <property type="entry name" value="Cu-oxidase_3"/>
    <property type="match status" value="1"/>
</dbReference>
<dbReference type="FunFam" id="2.60.40.420:FF:000045">
    <property type="entry name" value="Laccase 2"/>
    <property type="match status" value="1"/>
</dbReference>
<evidence type="ECO:0000313" key="13">
    <source>
        <dbReference type="EMBL" id="KAK0431551.1"/>
    </source>
</evidence>
<comment type="caution">
    <text evidence="13">The sequence shown here is derived from an EMBL/GenBank/DDBJ whole genome shotgun (WGS) entry which is preliminary data.</text>
</comment>
<evidence type="ECO:0000256" key="1">
    <source>
        <dbReference type="ARBA" id="ARBA00010609"/>
    </source>
</evidence>
<dbReference type="InterPro" id="IPR045087">
    <property type="entry name" value="Cu-oxidase_fam"/>
</dbReference>
<dbReference type="CDD" id="cd13903">
    <property type="entry name" value="CuRO_3_Tv-LCC_like"/>
    <property type="match status" value="1"/>
</dbReference>
<dbReference type="Gene3D" id="2.60.40.420">
    <property type="entry name" value="Cupredoxins - blue copper proteins"/>
    <property type="match status" value="3"/>
</dbReference>
<dbReference type="GO" id="GO:0005507">
    <property type="term" value="F:copper ion binding"/>
    <property type="evidence" value="ECO:0007669"/>
    <property type="project" value="InterPro"/>
</dbReference>
<evidence type="ECO:0000256" key="6">
    <source>
        <dbReference type="ARBA" id="ARBA00023157"/>
    </source>
</evidence>
<keyword evidence="2" id="KW-0479">Metal-binding</keyword>
<dbReference type="Pfam" id="PF07731">
    <property type="entry name" value="Cu-oxidase_2"/>
    <property type="match status" value="1"/>
</dbReference>
<reference evidence="13" key="1">
    <citation type="submission" date="2023-06" db="EMBL/GenBank/DDBJ databases">
        <authorList>
            <consortium name="Lawrence Berkeley National Laboratory"/>
            <person name="Ahrendt S."/>
            <person name="Sahu N."/>
            <person name="Indic B."/>
            <person name="Wong-Bajracharya J."/>
            <person name="Merenyi Z."/>
            <person name="Ke H.-M."/>
            <person name="Monk M."/>
            <person name="Kocsube S."/>
            <person name="Drula E."/>
            <person name="Lipzen A."/>
            <person name="Balint B."/>
            <person name="Henrissat B."/>
            <person name="Andreopoulos B."/>
            <person name="Martin F.M."/>
            <person name="Harder C.B."/>
            <person name="Rigling D."/>
            <person name="Ford K.L."/>
            <person name="Foster G.D."/>
            <person name="Pangilinan J."/>
            <person name="Papanicolaou A."/>
            <person name="Barry K."/>
            <person name="LaButti K."/>
            <person name="Viragh M."/>
            <person name="Koriabine M."/>
            <person name="Yan M."/>
            <person name="Riley R."/>
            <person name="Champramary S."/>
            <person name="Plett K.L."/>
            <person name="Tsai I.J."/>
            <person name="Slot J."/>
            <person name="Sipos G."/>
            <person name="Plett J."/>
            <person name="Nagy L.G."/>
            <person name="Grigoriev I.V."/>
        </authorList>
    </citation>
    <scope>NUCLEOTIDE SEQUENCE</scope>
    <source>
        <strain evidence="13">FPL87.14</strain>
    </source>
</reference>
<evidence type="ECO:0000256" key="3">
    <source>
        <dbReference type="ARBA" id="ARBA00022737"/>
    </source>
</evidence>
<evidence type="ECO:0000256" key="8">
    <source>
        <dbReference type="ARBA" id="ARBA00023185"/>
    </source>
</evidence>
<dbReference type="PROSITE" id="PS00080">
    <property type="entry name" value="MULTICOPPER_OXIDASE2"/>
    <property type="match status" value="1"/>
</dbReference>
<feature type="chain" id="PRO_5041227246" evidence="9">
    <location>
        <begin position="19"/>
        <end position="500"/>
    </location>
</feature>
<keyword evidence="4" id="KW-0560">Oxidoreductase</keyword>
<keyword evidence="5" id="KW-0186">Copper</keyword>
<dbReference type="PANTHER" id="PTHR11709">
    <property type="entry name" value="MULTI-COPPER OXIDASE"/>
    <property type="match status" value="1"/>
</dbReference>
<dbReference type="EMBL" id="JAUEPT010000111">
    <property type="protein sequence ID" value="KAK0431551.1"/>
    <property type="molecule type" value="Genomic_DNA"/>
</dbReference>
<feature type="signal peptide" evidence="9">
    <location>
        <begin position="1"/>
        <end position="18"/>
    </location>
</feature>
<dbReference type="InterPro" id="IPR033138">
    <property type="entry name" value="Cu_oxidase_CS"/>
</dbReference>
<dbReference type="Pfam" id="PF00394">
    <property type="entry name" value="Cu-oxidase"/>
    <property type="match status" value="1"/>
</dbReference>